<name>A0A4P7XGC0_9ALTE</name>
<dbReference type="AlphaFoldDB" id="A0A4P7XGC0"/>
<gene>
    <name evidence="2" type="ORF">soil367_08765</name>
</gene>
<dbReference type="EMBL" id="CP031093">
    <property type="protein sequence ID" value="QCF26006.1"/>
    <property type="molecule type" value="Genomic_DNA"/>
</dbReference>
<dbReference type="Proteomes" id="UP000298049">
    <property type="component" value="Chromosome"/>
</dbReference>
<keyword evidence="3" id="KW-1185">Reference proteome</keyword>
<sequence length="600" mass="62983">MISSHIRKSTLLGLAISLAIPAMTANAAPVLGPNGMAFYDSLPVAGATKGDLLQYRQATVQLGQDTPDVQAWNVMYRSTDSLDAANVVTGTVIVPTTAWNGGGERPTLGYAVGTHGLAQGCAPSLQLANGTDYEADNIRAALEAGYAVLVSDNPGYTNGDVPTYLAGKAQGQAMLDIFRAASQIPGAGISSSAKAAIWGYSQGGQTAAWAGELKGEYAPGLNLVGIAAGGTPGDFPTVANYLEKSVGASFLVQAIVGLGEQYPDDLPVDELANSQGKALIAEAKTECVFESLFTVMNESIATYTVNNRTLPELLAIPSVSETVNAQNLGSKKIPVPLYQYHGQADEIIPIGQHADLKRQYCGKFTKVAFDVFPSEHIVTQFQAAPHVLSWIGDRVAGERAPNSCLTLKPEPQSTANPGGGNFVVTLDEWKLDAAILLNKLDQTVTLPATSTLTADADITAQSLEGMLEVPEFVQRLNILLPLDVKLSVKSAEPTTGSISLDGDGQLHIDGNAYTSIEVKSAGFGFLQIPFGCKTAESVAFPIVFDGPVSKLGNGGLSFSGETSFPELEGCGLFTGLFTTLMSGPGQVYDFNVEPPAPFRW</sequence>
<proteinExistence type="predicted"/>
<evidence type="ECO:0000313" key="3">
    <source>
        <dbReference type="Proteomes" id="UP000298049"/>
    </source>
</evidence>
<dbReference type="GO" id="GO:0004806">
    <property type="term" value="F:triacylglycerol lipase activity"/>
    <property type="evidence" value="ECO:0007669"/>
    <property type="project" value="InterPro"/>
</dbReference>
<feature type="chain" id="PRO_5020596863" evidence="1">
    <location>
        <begin position="28"/>
        <end position="600"/>
    </location>
</feature>
<dbReference type="GO" id="GO:0016042">
    <property type="term" value="P:lipid catabolic process"/>
    <property type="evidence" value="ECO:0007669"/>
    <property type="project" value="InterPro"/>
</dbReference>
<dbReference type="PANTHER" id="PTHR34853:SF1">
    <property type="entry name" value="LIPASE 5"/>
    <property type="match status" value="1"/>
</dbReference>
<dbReference type="Gene3D" id="3.40.50.1820">
    <property type="entry name" value="alpha/beta hydrolase"/>
    <property type="match status" value="1"/>
</dbReference>
<organism evidence="2 3">
    <name type="scientific">Hydrocarboniclastica marina</name>
    <dbReference type="NCBI Taxonomy" id="2259620"/>
    <lineage>
        <taxon>Bacteria</taxon>
        <taxon>Pseudomonadati</taxon>
        <taxon>Pseudomonadota</taxon>
        <taxon>Gammaproteobacteria</taxon>
        <taxon>Alteromonadales</taxon>
        <taxon>Alteromonadaceae</taxon>
        <taxon>Hydrocarboniclastica</taxon>
    </lineage>
</organism>
<dbReference type="SUPFAM" id="SSF53474">
    <property type="entry name" value="alpha/beta-Hydrolases"/>
    <property type="match status" value="1"/>
</dbReference>
<evidence type="ECO:0000256" key="1">
    <source>
        <dbReference type="SAM" id="SignalP"/>
    </source>
</evidence>
<dbReference type="KEGG" id="hmi:soil367_08765"/>
<keyword evidence="1" id="KW-0732">Signal</keyword>
<dbReference type="PANTHER" id="PTHR34853">
    <property type="match status" value="1"/>
</dbReference>
<dbReference type="InterPro" id="IPR029058">
    <property type="entry name" value="AB_hydrolase_fold"/>
</dbReference>
<dbReference type="Pfam" id="PF03583">
    <property type="entry name" value="LIP"/>
    <property type="match status" value="1"/>
</dbReference>
<dbReference type="Gene3D" id="1.10.260.130">
    <property type="match status" value="1"/>
</dbReference>
<dbReference type="InterPro" id="IPR005152">
    <property type="entry name" value="Lipase_secreted"/>
</dbReference>
<evidence type="ECO:0000313" key="2">
    <source>
        <dbReference type="EMBL" id="QCF26006.1"/>
    </source>
</evidence>
<dbReference type="OrthoDB" id="9955at2"/>
<feature type="signal peptide" evidence="1">
    <location>
        <begin position="1"/>
        <end position="27"/>
    </location>
</feature>
<reference evidence="2 3" key="1">
    <citation type="submission" date="2018-07" db="EMBL/GenBank/DDBJ databases">
        <title>Marsedoiliclastica nanhaica gen. nov. sp. nov., a novel marine hydrocarbonoclastic bacterium isolated from an in-situ enriched hydrocarbon-degrading consortium in deep-sea sediment.</title>
        <authorList>
            <person name="Dong C."/>
            <person name="Ma T."/>
            <person name="Liu R."/>
            <person name="Shao Z."/>
        </authorList>
    </citation>
    <scope>NUCLEOTIDE SEQUENCE [LARGE SCALE GENOMIC DNA]</scope>
    <source>
        <strain evidence="3">soil36-7</strain>
    </source>
</reference>
<dbReference type="RefSeq" id="WP_136548727.1">
    <property type="nucleotide sequence ID" value="NZ_CP031093.1"/>
</dbReference>
<protein>
    <submittedName>
        <fullName evidence="2">Triacylglycerol lipase</fullName>
    </submittedName>
</protein>
<accession>A0A4P7XGC0</accession>